<dbReference type="Pfam" id="PF06629">
    <property type="entry name" value="MipA"/>
    <property type="match status" value="1"/>
</dbReference>
<dbReference type="Proteomes" id="UP000060699">
    <property type="component" value="Chromosome"/>
</dbReference>
<dbReference type="GO" id="GO:0009279">
    <property type="term" value="C:cell outer membrane"/>
    <property type="evidence" value="ECO:0007669"/>
    <property type="project" value="UniProtKB-SubCell"/>
</dbReference>
<keyword evidence="3" id="KW-0732">Signal</keyword>
<dbReference type="STRING" id="76731.RD2015_370"/>
<dbReference type="EMBL" id="CP013729">
    <property type="protein sequence ID" value="ALV04873.1"/>
    <property type="molecule type" value="Genomic_DNA"/>
</dbReference>
<keyword evidence="5" id="KW-0998">Cell outer membrane</keyword>
<evidence type="ECO:0000256" key="1">
    <source>
        <dbReference type="ARBA" id="ARBA00004442"/>
    </source>
</evidence>
<accession>A0A0U3M9B8</accession>
<dbReference type="PATRIC" id="fig|76731.3.peg.379"/>
<evidence type="ECO:0000256" key="4">
    <source>
        <dbReference type="ARBA" id="ARBA00023136"/>
    </source>
</evidence>
<dbReference type="PANTHER" id="PTHR38776">
    <property type="entry name" value="MLTA-INTERACTING PROTEIN-RELATED"/>
    <property type="match status" value="1"/>
</dbReference>
<evidence type="ECO:0000313" key="6">
    <source>
        <dbReference type="EMBL" id="ALV04873.1"/>
    </source>
</evidence>
<proteinExistence type="inferred from homology"/>
<comment type="similarity">
    <text evidence="2">Belongs to the MipA/OmpV family.</text>
</comment>
<protein>
    <submittedName>
        <fullName evidence="6">MltA-interacting protein MipA</fullName>
    </submittedName>
</protein>
<name>A0A0U3M9B8_9BURK</name>
<dbReference type="OrthoDB" id="8562138at2"/>
<evidence type="ECO:0000313" key="7">
    <source>
        <dbReference type="Proteomes" id="UP000060699"/>
    </source>
</evidence>
<dbReference type="KEGG" id="rdp:RD2015_370"/>
<dbReference type="InterPro" id="IPR010583">
    <property type="entry name" value="MipA"/>
</dbReference>
<organism evidence="6 7">
    <name type="scientific">Roseateles depolymerans</name>
    <dbReference type="NCBI Taxonomy" id="76731"/>
    <lineage>
        <taxon>Bacteria</taxon>
        <taxon>Pseudomonadati</taxon>
        <taxon>Pseudomonadota</taxon>
        <taxon>Betaproteobacteria</taxon>
        <taxon>Burkholderiales</taxon>
        <taxon>Sphaerotilaceae</taxon>
        <taxon>Roseateles</taxon>
    </lineage>
</organism>
<evidence type="ECO:0000256" key="2">
    <source>
        <dbReference type="ARBA" id="ARBA00005722"/>
    </source>
</evidence>
<keyword evidence="7" id="KW-1185">Reference proteome</keyword>
<dbReference type="PANTHER" id="PTHR38776:SF1">
    <property type="entry name" value="MLTA-INTERACTING PROTEIN-RELATED"/>
    <property type="match status" value="1"/>
</dbReference>
<keyword evidence="4" id="KW-0472">Membrane</keyword>
<reference evidence="6 7" key="1">
    <citation type="submission" date="2015-12" db="EMBL/GenBank/DDBJ databases">
        <title>Complete genome of Roseateles depolymerans KCTC 42856.</title>
        <authorList>
            <person name="Kim K.M."/>
        </authorList>
    </citation>
    <scope>NUCLEOTIDE SEQUENCE [LARGE SCALE GENOMIC DNA]</scope>
    <source>
        <strain evidence="6 7">KCTC 42856</strain>
    </source>
</reference>
<dbReference type="RefSeq" id="WP_083525242.1">
    <property type="nucleotide sequence ID" value="NZ_CP013729.1"/>
</dbReference>
<evidence type="ECO:0000256" key="5">
    <source>
        <dbReference type="ARBA" id="ARBA00023237"/>
    </source>
</evidence>
<sequence>MKNHNRINSALLQGATGAPGASSAEGLPSASRTERSPMLGTAGTLAAAVTAGLLSIVSPAVCAQSQVASPSASEGLAGGTSQWALGIGVGVRERAYLDADRKVNALPLLFYENRYVRVAGTTVEGKLLNYSLSPTQRVTGGLLLKYALEGYKSSDSPALSGMAERKGGFMGGVGLGWQTPLANLGLEWTSDLSSHSKGQRLQVQVDRRFQMGAASLTPRLGAAWMDRKWVDYYYGVRAGEALPGRPAYEGDAGVALEVGMRMDYAIQRQHVIFVDLGLTHLPKEATNSPIVERSNLPRVSVGYLYRF</sequence>
<comment type="subcellular location">
    <subcellularLocation>
        <location evidence="1">Cell outer membrane</location>
    </subcellularLocation>
</comment>
<evidence type="ECO:0000256" key="3">
    <source>
        <dbReference type="ARBA" id="ARBA00022729"/>
    </source>
</evidence>
<gene>
    <name evidence="6" type="ORF">RD2015_370</name>
</gene>
<dbReference type="AlphaFoldDB" id="A0A0U3M9B8"/>